<protein>
    <submittedName>
        <fullName evidence="2">Uncharacterized protein</fullName>
    </submittedName>
</protein>
<keyword evidence="1" id="KW-0175">Coiled coil</keyword>
<evidence type="ECO:0000313" key="3">
    <source>
        <dbReference type="Proteomes" id="UP000821853"/>
    </source>
</evidence>
<reference evidence="2 3" key="1">
    <citation type="journal article" date="2020" name="Cell">
        <title>Large-Scale Comparative Analyses of Tick Genomes Elucidate Their Genetic Diversity and Vector Capacities.</title>
        <authorList>
            <consortium name="Tick Genome and Microbiome Consortium (TIGMIC)"/>
            <person name="Jia N."/>
            <person name="Wang J."/>
            <person name="Shi W."/>
            <person name="Du L."/>
            <person name="Sun Y."/>
            <person name="Zhan W."/>
            <person name="Jiang J.F."/>
            <person name="Wang Q."/>
            <person name="Zhang B."/>
            <person name="Ji P."/>
            <person name="Bell-Sakyi L."/>
            <person name="Cui X.M."/>
            <person name="Yuan T.T."/>
            <person name="Jiang B.G."/>
            <person name="Yang W.F."/>
            <person name="Lam T.T."/>
            <person name="Chang Q.C."/>
            <person name="Ding S.J."/>
            <person name="Wang X.J."/>
            <person name="Zhu J.G."/>
            <person name="Ruan X.D."/>
            <person name="Zhao L."/>
            <person name="Wei J.T."/>
            <person name="Ye R.Z."/>
            <person name="Que T.C."/>
            <person name="Du C.H."/>
            <person name="Zhou Y.H."/>
            <person name="Cheng J.X."/>
            <person name="Dai P.F."/>
            <person name="Guo W.B."/>
            <person name="Han X.H."/>
            <person name="Huang E.J."/>
            <person name="Li L.F."/>
            <person name="Wei W."/>
            <person name="Gao Y.C."/>
            <person name="Liu J.Z."/>
            <person name="Shao H.Z."/>
            <person name="Wang X."/>
            <person name="Wang C.C."/>
            <person name="Yang T.C."/>
            <person name="Huo Q.B."/>
            <person name="Li W."/>
            <person name="Chen H.Y."/>
            <person name="Chen S.E."/>
            <person name="Zhou L.G."/>
            <person name="Ni X.B."/>
            <person name="Tian J.H."/>
            <person name="Sheng Y."/>
            <person name="Liu T."/>
            <person name="Pan Y.S."/>
            <person name="Xia L.Y."/>
            <person name="Li J."/>
            <person name="Zhao F."/>
            <person name="Cao W.C."/>
        </authorList>
    </citation>
    <scope>NUCLEOTIDE SEQUENCE [LARGE SCALE GENOMIC DNA]</scope>
    <source>
        <strain evidence="2">HaeL-2018</strain>
    </source>
</reference>
<name>A0A9J6FTB8_HAELO</name>
<comment type="caution">
    <text evidence="2">The sequence shown here is derived from an EMBL/GenBank/DDBJ whole genome shotgun (WGS) entry which is preliminary data.</text>
</comment>
<dbReference type="EMBL" id="JABSTR010000005">
    <property type="protein sequence ID" value="KAH9369390.1"/>
    <property type="molecule type" value="Genomic_DNA"/>
</dbReference>
<feature type="coiled-coil region" evidence="1">
    <location>
        <begin position="19"/>
        <end position="67"/>
    </location>
</feature>
<gene>
    <name evidence="2" type="ORF">HPB48_017741</name>
</gene>
<dbReference type="OrthoDB" id="5989141at2759"/>
<evidence type="ECO:0000313" key="2">
    <source>
        <dbReference type="EMBL" id="KAH9369390.1"/>
    </source>
</evidence>
<evidence type="ECO:0000256" key="1">
    <source>
        <dbReference type="SAM" id="Coils"/>
    </source>
</evidence>
<accession>A0A9J6FTB8</accession>
<proteinExistence type="predicted"/>
<dbReference type="AlphaFoldDB" id="A0A9J6FTB8"/>
<organism evidence="2 3">
    <name type="scientific">Haemaphysalis longicornis</name>
    <name type="common">Bush tick</name>
    <dbReference type="NCBI Taxonomy" id="44386"/>
    <lineage>
        <taxon>Eukaryota</taxon>
        <taxon>Metazoa</taxon>
        <taxon>Ecdysozoa</taxon>
        <taxon>Arthropoda</taxon>
        <taxon>Chelicerata</taxon>
        <taxon>Arachnida</taxon>
        <taxon>Acari</taxon>
        <taxon>Parasitiformes</taxon>
        <taxon>Ixodida</taxon>
        <taxon>Ixodoidea</taxon>
        <taxon>Ixodidae</taxon>
        <taxon>Haemaphysalinae</taxon>
        <taxon>Haemaphysalis</taxon>
    </lineage>
</organism>
<keyword evidence="3" id="KW-1185">Reference proteome</keyword>
<sequence>MKAEVVKLTVTVLDLEKAVTELTKDYQVVTKELEESRKAVKANEAELSALKATVQAQALELQRIREEQNAAEQYSRNAKLEIHGLPAQPGENLHDVLNDLAGTLELPNLSPDDVTAVHPGPSWLVVQGGRLLSLKIGGFHLLAPLLDVRYGLGVGRGASACRSAAGSLSSLAAPPSWAPSLHCGGGETGQCV</sequence>
<dbReference type="Proteomes" id="UP000821853">
    <property type="component" value="Chromosome 3"/>
</dbReference>
<dbReference type="VEuPathDB" id="VectorBase:HLOH_057576"/>